<accession>A0A8S5QUC5</accession>
<name>A0A8S5QUC5_9CAUD</name>
<organism evidence="1">
    <name type="scientific">CrAss-like virus sp. ctDAq1</name>
    <dbReference type="NCBI Taxonomy" id="2826822"/>
    <lineage>
        <taxon>Viruses</taxon>
        <taxon>Duplodnaviria</taxon>
        <taxon>Heunggongvirae</taxon>
        <taxon>Uroviricota</taxon>
        <taxon>Caudoviricetes</taxon>
        <taxon>Crassvirales</taxon>
    </lineage>
</organism>
<reference evidence="1" key="1">
    <citation type="journal article" date="2021" name="Proc. Natl. Acad. Sci. U.S.A.">
        <title>A Catalog of Tens of Thousands of Viruses from Human Metagenomes Reveals Hidden Associations with Chronic Diseases.</title>
        <authorList>
            <person name="Tisza M.J."/>
            <person name="Buck C.B."/>
        </authorList>
    </citation>
    <scope>NUCLEOTIDE SEQUENCE</scope>
    <source>
        <strain evidence="1">CtDAq1</strain>
    </source>
</reference>
<dbReference type="EMBL" id="BK015733">
    <property type="protein sequence ID" value="DAE22449.1"/>
    <property type="molecule type" value="Genomic_DNA"/>
</dbReference>
<protein>
    <submittedName>
        <fullName evidence="1">Uncharacterized protein</fullName>
    </submittedName>
</protein>
<evidence type="ECO:0000313" key="1">
    <source>
        <dbReference type="EMBL" id="DAE22449.1"/>
    </source>
</evidence>
<sequence length="131" mass="14881">MQVGYLEDTRYIIEYEVASKSRYYGVKLSYKESCTEPVSCEDPVLYTWTIYASVPYDSTQKVPDYKKLMPGNVKIEGDVAVCELIQVTTACEGTDTVSASDGTYRSIHLNLRKGIDMYLVNRLKNYAGIKY</sequence>
<proteinExistence type="predicted"/>